<dbReference type="Gramene" id="KJB11997">
    <property type="protein sequence ID" value="KJB11997"/>
    <property type="gene ID" value="B456_002G057600"/>
</dbReference>
<dbReference type="Pfam" id="PF13519">
    <property type="entry name" value="VWA_2"/>
    <property type="match status" value="1"/>
</dbReference>
<dbReference type="InterPro" id="IPR002035">
    <property type="entry name" value="VWF_A"/>
</dbReference>
<dbReference type="eggNOG" id="KOG2884">
    <property type="taxonomic scope" value="Eukaryota"/>
</dbReference>
<keyword evidence="1" id="KW-1133">Transmembrane helix</keyword>
<dbReference type="GO" id="GO:0031593">
    <property type="term" value="F:polyubiquitin modification-dependent protein binding"/>
    <property type="evidence" value="ECO:0007669"/>
    <property type="project" value="TreeGrafter"/>
</dbReference>
<name>A0A0D2M4M6_GOSRA</name>
<dbReference type="Proteomes" id="UP000032304">
    <property type="component" value="Chromosome 2"/>
</dbReference>
<evidence type="ECO:0000313" key="4">
    <source>
        <dbReference type="Proteomes" id="UP000032304"/>
    </source>
</evidence>
<dbReference type="GO" id="GO:0043161">
    <property type="term" value="P:proteasome-mediated ubiquitin-dependent protein catabolic process"/>
    <property type="evidence" value="ECO:0007669"/>
    <property type="project" value="TreeGrafter"/>
</dbReference>
<gene>
    <name evidence="3" type="ORF">B456_002G057600</name>
</gene>
<keyword evidence="1" id="KW-0472">Membrane</keyword>
<accession>A0A0D2M4M6</accession>
<dbReference type="Gene3D" id="3.40.50.410">
    <property type="entry name" value="von Willebrand factor, type A domain"/>
    <property type="match status" value="1"/>
</dbReference>
<reference evidence="3 4" key="1">
    <citation type="journal article" date="2012" name="Nature">
        <title>Repeated polyploidization of Gossypium genomes and the evolution of spinnable cotton fibres.</title>
        <authorList>
            <person name="Paterson A.H."/>
            <person name="Wendel J.F."/>
            <person name="Gundlach H."/>
            <person name="Guo H."/>
            <person name="Jenkins J."/>
            <person name="Jin D."/>
            <person name="Llewellyn D."/>
            <person name="Showmaker K.C."/>
            <person name="Shu S."/>
            <person name="Udall J."/>
            <person name="Yoo M.J."/>
            <person name="Byers R."/>
            <person name="Chen W."/>
            <person name="Doron-Faigenboim A."/>
            <person name="Duke M.V."/>
            <person name="Gong L."/>
            <person name="Grimwood J."/>
            <person name="Grover C."/>
            <person name="Grupp K."/>
            <person name="Hu G."/>
            <person name="Lee T.H."/>
            <person name="Li J."/>
            <person name="Lin L."/>
            <person name="Liu T."/>
            <person name="Marler B.S."/>
            <person name="Page J.T."/>
            <person name="Roberts A.W."/>
            <person name="Romanel E."/>
            <person name="Sanders W.S."/>
            <person name="Szadkowski E."/>
            <person name="Tan X."/>
            <person name="Tang H."/>
            <person name="Xu C."/>
            <person name="Wang J."/>
            <person name="Wang Z."/>
            <person name="Zhang D."/>
            <person name="Zhang L."/>
            <person name="Ashrafi H."/>
            <person name="Bedon F."/>
            <person name="Bowers J.E."/>
            <person name="Brubaker C.L."/>
            <person name="Chee P.W."/>
            <person name="Das S."/>
            <person name="Gingle A.R."/>
            <person name="Haigler C.H."/>
            <person name="Harker D."/>
            <person name="Hoffmann L.V."/>
            <person name="Hovav R."/>
            <person name="Jones D.C."/>
            <person name="Lemke C."/>
            <person name="Mansoor S."/>
            <person name="ur Rahman M."/>
            <person name="Rainville L.N."/>
            <person name="Rambani A."/>
            <person name="Reddy U.K."/>
            <person name="Rong J.K."/>
            <person name="Saranga Y."/>
            <person name="Scheffler B.E."/>
            <person name="Scheffler J.A."/>
            <person name="Stelly D.M."/>
            <person name="Triplett B.A."/>
            <person name="Van Deynze A."/>
            <person name="Vaslin M.F."/>
            <person name="Waghmare V.N."/>
            <person name="Walford S.A."/>
            <person name="Wright R.J."/>
            <person name="Zaki E.A."/>
            <person name="Zhang T."/>
            <person name="Dennis E.S."/>
            <person name="Mayer K.F."/>
            <person name="Peterson D.G."/>
            <person name="Rokhsar D.S."/>
            <person name="Wang X."/>
            <person name="Schmutz J."/>
        </authorList>
    </citation>
    <scope>NUCLEOTIDE SEQUENCE [LARGE SCALE GENOMIC DNA]</scope>
</reference>
<organism evidence="3 4">
    <name type="scientific">Gossypium raimondii</name>
    <name type="common">Peruvian cotton</name>
    <name type="synonym">Gossypium klotzschianum subsp. raimondii</name>
    <dbReference type="NCBI Taxonomy" id="29730"/>
    <lineage>
        <taxon>Eukaryota</taxon>
        <taxon>Viridiplantae</taxon>
        <taxon>Streptophyta</taxon>
        <taxon>Embryophyta</taxon>
        <taxon>Tracheophyta</taxon>
        <taxon>Spermatophyta</taxon>
        <taxon>Magnoliopsida</taxon>
        <taxon>eudicotyledons</taxon>
        <taxon>Gunneridae</taxon>
        <taxon>Pentapetalae</taxon>
        <taxon>rosids</taxon>
        <taxon>malvids</taxon>
        <taxon>Malvales</taxon>
        <taxon>Malvaceae</taxon>
        <taxon>Malvoideae</taxon>
        <taxon>Gossypium</taxon>
    </lineage>
</organism>
<dbReference type="AlphaFoldDB" id="A0A0D2M4M6"/>
<dbReference type="STRING" id="29730.A0A0D2M4M6"/>
<evidence type="ECO:0000256" key="1">
    <source>
        <dbReference type="SAM" id="Phobius"/>
    </source>
</evidence>
<dbReference type="GO" id="GO:0005829">
    <property type="term" value="C:cytosol"/>
    <property type="evidence" value="ECO:0007669"/>
    <property type="project" value="TreeGrafter"/>
</dbReference>
<dbReference type="GO" id="GO:0005634">
    <property type="term" value="C:nucleus"/>
    <property type="evidence" value="ECO:0007669"/>
    <property type="project" value="TreeGrafter"/>
</dbReference>
<sequence length="198" mass="22094">MVLEATMICIDNSEWMRNDDYSLSRFQAQADAISLICGAKTQSNPKNTVGILTMVGKGVRVLATPTSELGKILSCIHANLYHDLCKACSSVRNPCLITSVKDEQLFIRLALKHRQNKNQGQRIIVFAGNLRFSFEMIGKCLMWVVGTELIIAGLYLVILGKSEESKYLSENEPIYSVSENNDMESTFIRPLLGNKLQS</sequence>
<protein>
    <recommendedName>
        <fullName evidence="2">VWFA domain-containing protein</fullName>
    </recommendedName>
</protein>
<keyword evidence="4" id="KW-1185">Reference proteome</keyword>
<dbReference type="PANTHER" id="PTHR10223:SF0">
    <property type="entry name" value="26S PROTEASOME NON-ATPASE REGULATORY SUBUNIT 4"/>
    <property type="match status" value="1"/>
</dbReference>
<feature type="transmembrane region" description="Helical" evidence="1">
    <location>
        <begin position="140"/>
        <end position="158"/>
    </location>
</feature>
<dbReference type="EMBL" id="CM001741">
    <property type="protein sequence ID" value="KJB11997.1"/>
    <property type="molecule type" value="Genomic_DNA"/>
</dbReference>
<dbReference type="SUPFAM" id="SSF53300">
    <property type="entry name" value="vWA-like"/>
    <property type="match status" value="1"/>
</dbReference>
<dbReference type="InterPro" id="IPR027040">
    <property type="entry name" value="PSMD4"/>
</dbReference>
<dbReference type="InterPro" id="IPR036465">
    <property type="entry name" value="vWFA_dom_sf"/>
</dbReference>
<keyword evidence="1" id="KW-0812">Transmembrane</keyword>
<evidence type="ECO:0000313" key="3">
    <source>
        <dbReference type="EMBL" id="KJB11997.1"/>
    </source>
</evidence>
<dbReference type="PANTHER" id="PTHR10223">
    <property type="entry name" value="26S PROTEASOME NON-ATPASE REGULATORY SUBUNIT 4"/>
    <property type="match status" value="1"/>
</dbReference>
<evidence type="ECO:0000259" key="2">
    <source>
        <dbReference type="Pfam" id="PF13519"/>
    </source>
</evidence>
<dbReference type="GO" id="GO:0008540">
    <property type="term" value="C:proteasome regulatory particle, base subcomplex"/>
    <property type="evidence" value="ECO:0007669"/>
    <property type="project" value="TreeGrafter"/>
</dbReference>
<proteinExistence type="predicted"/>
<feature type="domain" description="VWFA" evidence="2">
    <location>
        <begin position="6"/>
        <end position="128"/>
    </location>
</feature>